<dbReference type="AlphaFoldDB" id="A0A1E5LJW6"/>
<dbReference type="Proteomes" id="UP000095209">
    <property type="component" value="Unassembled WGS sequence"/>
</dbReference>
<keyword evidence="2" id="KW-1185">Reference proteome</keyword>
<evidence type="ECO:0008006" key="3">
    <source>
        <dbReference type="Google" id="ProtNLM"/>
    </source>
</evidence>
<name>A0A1E5LJW6_9BACI</name>
<sequence>MKRLLVTFFILFVVSCSTKIETNEVELYSNNEERILSFHKVELSNADEETKELVIQAEEKNGVHQFVKYDKLLYIF</sequence>
<evidence type="ECO:0000313" key="2">
    <source>
        <dbReference type="Proteomes" id="UP000095209"/>
    </source>
</evidence>
<accession>A0A1E5LJW6</accession>
<gene>
    <name evidence="1" type="ORF">BFG57_08710</name>
</gene>
<comment type="caution">
    <text evidence="1">The sequence shown here is derived from an EMBL/GenBank/DDBJ whole genome shotgun (WGS) entry which is preliminary data.</text>
</comment>
<reference evidence="1 2" key="1">
    <citation type="submission" date="2016-08" db="EMBL/GenBank/DDBJ databases">
        <title>Genome of Bacillus solimangrovi GH2-4.</title>
        <authorList>
            <person name="Lim S."/>
            <person name="Kim B.-C."/>
        </authorList>
    </citation>
    <scope>NUCLEOTIDE SEQUENCE [LARGE SCALE GENOMIC DNA]</scope>
    <source>
        <strain evidence="1 2">GH2-4</strain>
    </source>
</reference>
<dbReference type="PROSITE" id="PS51257">
    <property type="entry name" value="PROKAR_LIPOPROTEIN"/>
    <property type="match status" value="1"/>
</dbReference>
<dbReference type="EMBL" id="MJEH01000003">
    <property type="protein sequence ID" value="OEH94326.1"/>
    <property type="molecule type" value="Genomic_DNA"/>
</dbReference>
<dbReference type="RefSeq" id="WP_069715682.1">
    <property type="nucleotide sequence ID" value="NZ_MJEH01000003.1"/>
</dbReference>
<proteinExistence type="predicted"/>
<organism evidence="1 2">
    <name type="scientific">Bacillus solimangrovi</name>
    <dbReference type="NCBI Taxonomy" id="1305675"/>
    <lineage>
        <taxon>Bacteria</taxon>
        <taxon>Bacillati</taxon>
        <taxon>Bacillota</taxon>
        <taxon>Bacilli</taxon>
        <taxon>Bacillales</taxon>
        <taxon>Bacillaceae</taxon>
        <taxon>Bacillus</taxon>
    </lineage>
</organism>
<evidence type="ECO:0000313" key="1">
    <source>
        <dbReference type="EMBL" id="OEH94326.1"/>
    </source>
</evidence>
<protein>
    <recommendedName>
        <fullName evidence="3">Lipoprotein</fullName>
    </recommendedName>
</protein>